<keyword evidence="2" id="KW-1185">Reference proteome</keyword>
<comment type="caution">
    <text evidence="1">The sequence shown here is derived from an EMBL/GenBank/DDBJ whole genome shotgun (WGS) entry which is preliminary data.</text>
</comment>
<protein>
    <submittedName>
        <fullName evidence="1">Uncharacterized protein</fullName>
    </submittedName>
</protein>
<dbReference type="Proteomes" id="UP001596103">
    <property type="component" value="Unassembled WGS sequence"/>
</dbReference>
<accession>A0ABW0J3K6</accession>
<evidence type="ECO:0000313" key="2">
    <source>
        <dbReference type="Proteomes" id="UP001596103"/>
    </source>
</evidence>
<name>A0ABW0J3K6_9BURK</name>
<sequence length="104" mass="11433">MSKTTQRTREGNATKPLKVQIADARSALNDKLIRGEDTVAMRQYLSELLEKQKHEDAAEAAQTARQQAAADAERDRILASATVLAEARDARIANAIRFDIGLNV</sequence>
<organism evidence="1 2">
    <name type="scientific">Paraburkholderia denitrificans</name>
    <dbReference type="NCBI Taxonomy" id="694025"/>
    <lineage>
        <taxon>Bacteria</taxon>
        <taxon>Pseudomonadati</taxon>
        <taxon>Pseudomonadota</taxon>
        <taxon>Betaproteobacteria</taxon>
        <taxon>Burkholderiales</taxon>
        <taxon>Burkholderiaceae</taxon>
        <taxon>Paraburkholderia</taxon>
    </lineage>
</organism>
<dbReference type="EMBL" id="JBHSMP010000006">
    <property type="protein sequence ID" value="MFC5427631.1"/>
    <property type="molecule type" value="Genomic_DNA"/>
</dbReference>
<reference evidence="2" key="1">
    <citation type="journal article" date="2019" name="Int. J. Syst. Evol. Microbiol.">
        <title>The Global Catalogue of Microorganisms (GCM) 10K type strain sequencing project: providing services to taxonomists for standard genome sequencing and annotation.</title>
        <authorList>
            <consortium name="The Broad Institute Genomics Platform"/>
            <consortium name="The Broad Institute Genome Sequencing Center for Infectious Disease"/>
            <person name="Wu L."/>
            <person name="Ma J."/>
        </authorList>
    </citation>
    <scope>NUCLEOTIDE SEQUENCE [LARGE SCALE GENOMIC DNA]</scope>
    <source>
        <strain evidence="2">CCUG 56042</strain>
    </source>
</reference>
<evidence type="ECO:0000313" key="1">
    <source>
        <dbReference type="EMBL" id="MFC5427631.1"/>
    </source>
</evidence>
<proteinExistence type="predicted"/>
<gene>
    <name evidence="1" type="ORF">ACFPTO_02210</name>
</gene>